<dbReference type="AlphaFoldDB" id="A0A224XP17"/>
<evidence type="ECO:0000256" key="1">
    <source>
        <dbReference type="ARBA" id="ARBA00004651"/>
    </source>
</evidence>
<feature type="transmembrane region" description="Helical" evidence="8">
    <location>
        <begin position="113"/>
        <end position="136"/>
    </location>
</feature>
<evidence type="ECO:0000256" key="4">
    <source>
        <dbReference type="ARBA" id="ARBA00022597"/>
    </source>
</evidence>
<proteinExistence type="predicted"/>
<dbReference type="PROSITE" id="PS00216">
    <property type="entry name" value="SUGAR_TRANSPORT_1"/>
    <property type="match status" value="1"/>
</dbReference>
<feature type="domain" description="Major facilitator superfamily (MFS) profile" evidence="9">
    <location>
        <begin position="21"/>
        <end position="448"/>
    </location>
</feature>
<evidence type="ECO:0000256" key="5">
    <source>
        <dbReference type="ARBA" id="ARBA00022692"/>
    </source>
</evidence>
<dbReference type="InterPro" id="IPR005829">
    <property type="entry name" value="Sugar_transporter_CS"/>
</dbReference>
<evidence type="ECO:0000256" key="8">
    <source>
        <dbReference type="SAM" id="Phobius"/>
    </source>
</evidence>
<dbReference type="InterPro" id="IPR050549">
    <property type="entry name" value="MFS_Trehalose_Transporter"/>
</dbReference>
<keyword evidence="4" id="KW-0762">Sugar transport</keyword>
<dbReference type="PANTHER" id="PTHR48021">
    <property type="match status" value="1"/>
</dbReference>
<feature type="transmembrane region" description="Helical" evidence="8">
    <location>
        <begin position="89"/>
        <end position="107"/>
    </location>
</feature>
<evidence type="ECO:0000256" key="7">
    <source>
        <dbReference type="ARBA" id="ARBA00023136"/>
    </source>
</evidence>
<dbReference type="InterPro" id="IPR020846">
    <property type="entry name" value="MFS_dom"/>
</dbReference>
<dbReference type="Gene3D" id="1.20.1250.20">
    <property type="entry name" value="MFS general substrate transporter like domains"/>
    <property type="match status" value="1"/>
</dbReference>
<sequence length="471" mass="52124">MKKNTPFLSPNTRALICQYAASTSATISVIMSGNSLGWPSPALPRLLGPDSPVPMDKDDSSWMISLMYLGNLVSPIPCGILMERIGRKMTLLYLNLFPFSSWLIILLTRSTYWLYLARFLAGLWLGIVYTVVPIYLGEIAEPSIRGSLSTLFAITTYVGVLFEYVLGPYVSYDALAIASGSFCIIFILLFGWMPETPYFLIKNGEKTRARESLYWLRGCPPNVDEELYRIESAVQQQMLNKGNLKDLVATTGNRRAIIIVGVLSILQRFSGIGAMIAYTSITLPKGSLGPIGRDECVIILGVVWVVSTFTASFLIDKLGRKYLLVISSVGCGIATFLAGLWFLLNEFTNINVSDFDWSPFVCFVLHGFFYSIGLNPIVTTVKGEVFSASIKGVASALTTLMLALASFVLNKSYQMIADNVGMYMNYWLYALGCIFAVTFTITYVVETKGKTLQEIQDKLNGVSYENEVSKL</sequence>
<dbReference type="Pfam" id="PF00083">
    <property type="entry name" value="Sugar_tr"/>
    <property type="match status" value="1"/>
</dbReference>
<dbReference type="EMBL" id="GFTR01006523">
    <property type="protein sequence ID" value="JAW09903.1"/>
    <property type="molecule type" value="Transcribed_RNA"/>
</dbReference>
<feature type="transmembrane region" description="Helical" evidence="8">
    <location>
        <begin position="322"/>
        <end position="345"/>
    </location>
</feature>
<keyword evidence="3" id="KW-1003">Cell membrane</keyword>
<dbReference type="GO" id="GO:0005886">
    <property type="term" value="C:plasma membrane"/>
    <property type="evidence" value="ECO:0007669"/>
    <property type="project" value="UniProtKB-SubCell"/>
</dbReference>
<comment type="subcellular location">
    <subcellularLocation>
        <location evidence="1">Cell membrane</location>
        <topology evidence="1">Multi-pass membrane protein</topology>
    </subcellularLocation>
</comment>
<feature type="transmembrane region" description="Helical" evidence="8">
    <location>
        <begin position="61"/>
        <end position="82"/>
    </location>
</feature>
<feature type="transmembrane region" description="Helical" evidence="8">
    <location>
        <begin position="256"/>
        <end position="277"/>
    </location>
</feature>
<protein>
    <submittedName>
        <fullName evidence="10">Putative gypsy-15 st-i</fullName>
    </submittedName>
</protein>
<evidence type="ECO:0000256" key="2">
    <source>
        <dbReference type="ARBA" id="ARBA00022448"/>
    </source>
</evidence>
<feature type="transmembrane region" description="Helical" evidence="8">
    <location>
        <begin position="148"/>
        <end position="166"/>
    </location>
</feature>
<dbReference type="PROSITE" id="PS50850">
    <property type="entry name" value="MFS"/>
    <property type="match status" value="1"/>
</dbReference>
<dbReference type="PROSITE" id="PS00217">
    <property type="entry name" value="SUGAR_TRANSPORT_2"/>
    <property type="match status" value="1"/>
</dbReference>
<feature type="transmembrane region" description="Helical" evidence="8">
    <location>
        <begin position="297"/>
        <end position="315"/>
    </location>
</feature>
<dbReference type="SUPFAM" id="SSF103473">
    <property type="entry name" value="MFS general substrate transporter"/>
    <property type="match status" value="1"/>
</dbReference>
<dbReference type="InterPro" id="IPR036259">
    <property type="entry name" value="MFS_trans_sf"/>
</dbReference>
<feature type="transmembrane region" description="Helical" evidence="8">
    <location>
        <begin position="385"/>
        <end position="406"/>
    </location>
</feature>
<keyword evidence="5 8" id="KW-0812">Transmembrane</keyword>
<evidence type="ECO:0000256" key="6">
    <source>
        <dbReference type="ARBA" id="ARBA00022989"/>
    </source>
</evidence>
<organism evidence="10">
    <name type="scientific">Panstrongylus lignarius</name>
    <dbReference type="NCBI Taxonomy" id="156445"/>
    <lineage>
        <taxon>Eukaryota</taxon>
        <taxon>Metazoa</taxon>
        <taxon>Ecdysozoa</taxon>
        <taxon>Arthropoda</taxon>
        <taxon>Hexapoda</taxon>
        <taxon>Insecta</taxon>
        <taxon>Pterygota</taxon>
        <taxon>Neoptera</taxon>
        <taxon>Paraneoptera</taxon>
        <taxon>Hemiptera</taxon>
        <taxon>Heteroptera</taxon>
        <taxon>Panheteroptera</taxon>
        <taxon>Cimicomorpha</taxon>
        <taxon>Reduviidae</taxon>
        <taxon>Triatominae</taxon>
        <taxon>Panstrongylus</taxon>
    </lineage>
</organism>
<evidence type="ECO:0000313" key="10">
    <source>
        <dbReference type="EMBL" id="JAW09903.1"/>
    </source>
</evidence>
<accession>A0A224XP17</accession>
<dbReference type="FunFam" id="1.20.1250.20:FF:000218">
    <property type="entry name" value="facilitated trehalose transporter Tret1"/>
    <property type="match status" value="1"/>
</dbReference>
<evidence type="ECO:0000259" key="9">
    <source>
        <dbReference type="PROSITE" id="PS50850"/>
    </source>
</evidence>
<dbReference type="GO" id="GO:0022857">
    <property type="term" value="F:transmembrane transporter activity"/>
    <property type="evidence" value="ECO:0007669"/>
    <property type="project" value="InterPro"/>
</dbReference>
<keyword evidence="7 8" id="KW-0472">Membrane</keyword>
<keyword evidence="6 8" id="KW-1133">Transmembrane helix</keyword>
<feature type="transmembrane region" description="Helical" evidence="8">
    <location>
        <begin position="357"/>
        <end position="378"/>
    </location>
</feature>
<dbReference type="InterPro" id="IPR005828">
    <property type="entry name" value="MFS_sugar_transport-like"/>
</dbReference>
<evidence type="ECO:0000256" key="3">
    <source>
        <dbReference type="ARBA" id="ARBA00022475"/>
    </source>
</evidence>
<feature type="transmembrane region" description="Helical" evidence="8">
    <location>
        <begin position="426"/>
        <end position="445"/>
    </location>
</feature>
<dbReference type="PANTHER" id="PTHR48021:SF46">
    <property type="entry name" value="MAJOR FACILITATOR SUPERFAMILY (MFS) PROFILE DOMAIN-CONTAINING PROTEIN"/>
    <property type="match status" value="1"/>
</dbReference>
<feature type="transmembrane region" description="Helical" evidence="8">
    <location>
        <begin position="172"/>
        <end position="192"/>
    </location>
</feature>
<reference evidence="10" key="1">
    <citation type="journal article" date="2018" name="PLoS Negl. Trop. Dis.">
        <title>An insight into the salivary gland and fat body transcriptome of Panstrongylus lignarius (Hemiptera: Heteroptera), the main vector of Chagas disease in Peru.</title>
        <authorList>
            <person name="Nevoa J.C."/>
            <person name="Mendes M.T."/>
            <person name="da Silva M.V."/>
            <person name="Soares S.C."/>
            <person name="Oliveira C.J.F."/>
            <person name="Ribeiro J.M.C."/>
        </authorList>
    </citation>
    <scope>NUCLEOTIDE SEQUENCE</scope>
</reference>
<keyword evidence="2" id="KW-0813">Transport</keyword>
<name>A0A224XP17_9HEMI</name>